<reference evidence="1 2" key="1">
    <citation type="submission" date="2021-06" db="EMBL/GenBank/DDBJ databases">
        <authorList>
            <person name="Kallberg Y."/>
            <person name="Tangrot J."/>
            <person name="Rosling A."/>
        </authorList>
    </citation>
    <scope>NUCLEOTIDE SEQUENCE [LARGE SCALE GENOMIC DNA]</scope>
    <source>
        <strain evidence="1 2">120-4 pot B 10/14</strain>
    </source>
</reference>
<name>A0ABN7XFX7_GIGMA</name>
<sequence>CGARITYANLIPNSKINITVEYPDYYDHKGVSAIGHFSLHVDNKEGHGGWNHLIDEPIWINGCCSDCYMPLEYNFQWDIDMPTPPKGTWFEVYISIYWHCFHDGMGLTRARTCNSEDVHYQAQV</sequence>
<feature type="non-terminal residue" evidence="1">
    <location>
        <position position="124"/>
    </location>
</feature>
<keyword evidence="2" id="KW-1185">Reference proteome</keyword>
<gene>
    <name evidence="1" type="ORF">GMARGA_LOCUS41720</name>
</gene>
<dbReference type="EMBL" id="CAJVQB010117486">
    <property type="protein sequence ID" value="CAG8852899.1"/>
    <property type="molecule type" value="Genomic_DNA"/>
</dbReference>
<evidence type="ECO:0000313" key="1">
    <source>
        <dbReference type="EMBL" id="CAG8852899.1"/>
    </source>
</evidence>
<accession>A0ABN7XFX7</accession>
<evidence type="ECO:0000313" key="2">
    <source>
        <dbReference type="Proteomes" id="UP000789901"/>
    </source>
</evidence>
<protein>
    <submittedName>
        <fullName evidence="1">37594_t:CDS:1</fullName>
    </submittedName>
</protein>
<proteinExistence type="predicted"/>
<organism evidence="1 2">
    <name type="scientific">Gigaspora margarita</name>
    <dbReference type="NCBI Taxonomy" id="4874"/>
    <lineage>
        <taxon>Eukaryota</taxon>
        <taxon>Fungi</taxon>
        <taxon>Fungi incertae sedis</taxon>
        <taxon>Mucoromycota</taxon>
        <taxon>Glomeromycotina</taxon>
        <taxon>Glomeromycetes</taxon>
        <taxon>Diversisporales</taxon>
        <taxon>Gigasporaceae</taxon>
        <taxon>Gigaspora</taxon>
    </lineage>
</organism>
<dbReference type="Proteomes" id="UP000789901">
    <property type="component" value="Unassembled WGS sequence"/>
</dbReference>
<feature type="non-terminal residue" evidence="1">
    <location>
        <position position="1"/>
    </location>
</feature>
<comment type="caution">
    <text evidence="1">The sequence shown here is derived from an EMBL/GenBank/DDBJ whole genome shotgun (WGS) entry which is preliminary data.</text>
</comment>